<dbReference type="Proteomes" id="UP000053424">
    <property type="component" value="Unassembled WGS sequence"/>
</dbReference>
<keyword evidence="4" id="KW-1185">Reference proteome</keyword>
<feature type="compositionally biased region" description="Polar residues" evidence="1">
    <location>
        <begin position="73"/>
        <end position="87"/>
    </location>
</feature>
<dbReference type="FunFam" id="3.40.50.2000:FF:000036">
    <property type="entry name" value="Alpha,alpha-trehalose-phosphate synthase subunit Tps2"/>
    <property type="match status" value="1"/>
</dbReference>
<evidence type="ECO:0000256" key="1">
    <source>
        <dbReference type="SAM" id="MobiDB-lite"/>
    </source>
</evidence>
<keyword evidence="2" id="KW-0732">Signal</keyword>
<dbReference type="SUPFAM" id="SSF56784">
    <property type="entry name" value="HAD-like"/>
    <property type="match status" value="1"/>
</dbReference>
<evidence type="ECO:0000313" key="4">
    <source>
        <dbReference type="Proteomes" id="UP000053424"/>
    </source>
</evidence>
<dbReference type="InterPro" id="IPR036412">
    <property type="entry name" value="HAD-like_sf"/>
</dbReference>
<dbReference type="Pfam" id="PF00982">
    <property type="entry name" value="Glyco_transf_20"/>
    <property type="match status" value="1"/>
</dbReference>
<evidence type="ECO:0000313" key="3">
    <source>
        <dbReference type="EMBL" id="KIM42035.1"/>
    </source>
</evidence>
<feature type="compositionally biased region" description="Basic residues" evidence="1">
    <location>
        <begin position="154"/>
        <end position="164"/>
    </location>
</feature>
<feature type="chain" id="PRO_5002175861" evidence="2">
    <location>
        <begin position="24"/>
        <end position="1014"/>
    </location>
</feature>
<dbReference type="GO" id="GO:0005946">
    <property type="term" value="C:alpha,alpha-trehalose-phosphate synthase complex (UDP-forming)"/>
    <property type="evidence" value="ECO:0007669"/>
    <property type="project" value="TreeGrafter"/>
</dbReference>
<dbReference type="CDD" id="cd03788">
    <property type="entry name" value="GT20_TPS"/>
    <property type="match status" value="1"/>
</dbReference>
<name>A0A0C3BZL2_HEBCY</name>
<dbReference type="OrthoDB" id="755951at2759"/>
<dbReference type="GO" id="GO:0003825">
    <property type="term" value="F:alpha,alpha-trehalose-phosphate synthase (UDP-forming) activity"/>
    <property type="evidence" value="ECO:0007669"/>
    <property type="project" value="TreeGrafter"/>
</dbReference>
<dbReference type="STRING" id="686832.A0A0C3BZL2"/>
<protein>
    <submittedName>
        <fullName evidence="3">Glycosyltransferase family 20 protein</fullName>
    </submittedName>
</protein>
<feature type="signal peptide" evidence="2">
    <location>
        <begin position="1"/>
        <end position="23"/>
    </location>
</feature>
<reference evidence="3 4" key="1">
    <citation type="submission" date="2014-04" db="EMBL/GenBank/DDBJ databases">
        <authorList>
            <consortium name="DOE Joint Genome Institute"/>
            <person name="Kuo A."/>
            <person name="Gay G."/>
            <person name="Dore J."/>
            <person name="Kohler A."/>
            <person name="Nagy L.G."/>
            <person name="Floudas D."/>
            <person name="Copeland A."/>
            <person name="Barry K.W."/>
            <person name="Cichocki N."/>
            <person name="Veneault-Fourrey C."/>
            <person name="LaButti K."/>
            <person name="Lindquist E.A."/>
            <person name="Lipzen A."/>
            <person name="Lundell T."/>
            <person name="Morin E."/>
            <person name="Murat C."/>
            <person name="Sun H."/>
            <person name="Tunlid A."/>
            <person name="Henrissat B."/>
            <person name="Grigoriev I.V."/>
            <person name="Hibbett D.S."/>
            <person name="Martin F."/>
            <person name="Nordberg H.P."/>
            <person name="Cantor M.N."/>
            <person name="Hua S.X."/>
        </authorList>
    </citation>
    <scope>NUCLEOTIDE SEQUENCE [LARGE SCALE GENOMIC DNA]</scope>
    <source>
        <strain evidence="4">h7</strain>
    </source>
</reference>
<reference evidence="4" key="2">
    <citation type="submission" date="2015-01" db="EMBL/GenBank/DDBJ databases">
        <title>Evolutionary Origins and Diversification of the Mycorrhizal Mutualists.</title>
        <authorList>
            <consortium name="DOE Joint Genome Institute"/>
            <consortium name="Mycorrhizal Genomics Consortium"/>
            <person name="Kohler A."/>
            <person name="Kuo A."/>
            <person name="Nagy L.G."/>
            <person name="Floudas D."/>
            <person name="Copeland A."/>
            <person name="Barry K.W."/>
            <person name="Cichocki N."/>
            <person name="Veneault-Fourrey C."/>
            <person name="LaButti K."/>
            <person name="Lindquist E.A."/>
            <person name="Lipzen A."/>
            <person name="Lundell T."/>
            <person name="Morin E."/>
            <person name="Murat C."/>
            <person name="Riley R."/>
            <person name="Ohm R."/>
            <person name="Sun H."/>
            <person name="Tunlid A."/>
            <person name="Henrissat B."/>
            <person name="Grigoriev I.V."/>
            <person name="Hibbett D.S."/>
            <person name="Martin F."/>
        </authorList>
    </citation>
    <scope>NUCLEOTIDE SEQUENCE [LARGE SCALE GENOMIC DNA]</scope>
    <source>
        <strain evidence="4">h7</strain>
    </source>
</reference>
<dbReference type="HOGENOM" id="CLU_002351_2_2_1"/>
<dbReference type="PANTHER" id="PTHR10788:SF15">
    <property type="entry name" value="TREHALOSE SYNTHASE COMPLEX REGULATORY SUBUNIT TPS3-RELATED"/>
    <property type="match status" value="1"/>
</dbReference>
<dbReference type="InterPro" id="IPR001830">
    <property type="entry name" value="Glyco_trans_20"/>
</dbReference>
<dbReference type="GO" id="GO:0005992">
    <property type="term" value="P:trehalose biosynthetic process"/>
    <property type="evidence" value="ECO:0007669"/>
    <property type="project" value="InterPro"/>
</dbReference>
<proteinExistence type="predicted"/>
<dbReference type="Gene3D" id="3.40.50.2000">
    <property type="entry name" value="Glycogen Phosphorylase B"/>
    <property type="match status" value="2"/>
</dbReference>
<accession>A0A0C3BZL2</accession>
<dbReference type="SUPFAM" id="SSF53756">
    <property type="entry name" value="UDP-Glycosyltransferase/glycogen phosphorylase"/>
    <property type="match status" value="1"/>
</dbReference>
<gene>
    <name evidence="3" type="ORF">M413DRAFT_18844</name>
</gene>
<dbReference type="GO" id="GO:0005829">
    <property type="term" value="C:cytosol"/>
    <property type="evidence" value="ECO:0007669"/>
    <property type="project" value="TreeGrafter"/>
</dbReference>
<dbReference type="EMBL" id="KN831779">
    <property type="protein sequence ID" value="KIM42035.1"/>
    <property type="molecule type" value="Genomic_DNA"/>
</dbReference>
<dbReference type="PANTHER" id="PTHR10788">
    <property type="entry name" value="TREHALOSE-6-PHOSPHATE SYNTHASE"/>
    <property type="match status" value="1"/>
</dbReference>
<organism evidence="3 4">
    <name type="scientific">Hebeloma cylindrosporum</name>
    <dbReference type="NCBI Taxonomy" id="76867"/>
    <lineage>
        <taxon>Eukaryota</taxon>
        <taxon>Fungi</taxon>
        <taxon>Dikarya</taxon>
        <taxon>Basidiomycota</taxon>
        <taxon>Agaricomycotina</taxon>
        <taxon>Agaricomycetes</taxon>
        <taxon>Agaricomycetidae</taxon>
        <taxon>Agaricales</taxon>
        <taxon>Agaricineae</taxon>
        <taxon>Hymenogastraceae</taxon>
        <taxon>Hebeloma</taxon>
    </lineage>
</organism>
<dbReference type="Pfam" id="PF02358">
    <property type="entry name" value="Trehalose_PPase"/>
    <property type="match status" value="1"/>
</dbReference>
<evidence type="ECO:0000256" key="2">
    <source>
        <dbReference type="SAM" id="SignalP"/>
    </source>
</evidence>
<dbReference type="AlphaFoldDB" id="A0A0C3BZL2"/>
<feature type="region of interest" description="Disordered" evidence="1">
    <location>
        <begin position="128"/>
        <end position="200"/>
    </location>
</feature>
<sequence length="1014" mass="112368">MSSFRNHRVVIASLFLPTTAVLGESAPPTPEQPVRDDAAAIIPAVAQRLQAAINTTTSASGDGKSKPLKPSLITPNSHNRQPSNTVPLKSIVDDLKDKSRFATPSTRSPTKEPSNPFAKLTRFAVDPEPSISVIAPAPPRKHETTHADSQSTPRLRRRKSRSTTRRNTSAGRGANPAVDSSSSAAFQPWHMEPNPHCNGGLKNAVDSVGDRMKKKLWVGTLGTCTDGFGDDLRKDIDSRMLAQRDSLPVWIPDAEFQSCYDEFCHQVLWPCLHYAVPDAPKTKLFYSSESYNDYVAVNKRFADAIIANHQEGDIIWVNDYHLLLLPTLLRLSPKIPASTPIGFFMHVAFPSSEIFRCLSVRKDLLRGMLGADVVGFQTANYSRHWRQTVSRILSFEALPRGIQVPEGEGLTLSEMRDLKEGGSLEENAKEVRVRDGVVEKGRFVDVGVFPMGIDVKQLHIRKREPEVAEWVQVLKQRYAGMKIVVGRDKLDEIQGVRHKLVAFETLLEKYPTWQGKVVLIQVALQTTESNEVAAGGVTDVVSRINSRFSTLTYQPVVFLHTQDLTFSQYLALLKVADAFCVSSLREGMALRTHEYVECQEGTYRPLILSEFTGSYSYSGFRSCIAINPWDTRGTAAAFHQALTMSDEEARSRWEDLHNHVSTQTAQAFVTSFLTRCVRANTEHTSSLDDPASSSLASLAVLSPSMLVPKYKYSQRRIILVDFEGTLWRRDLSRRGVLEMHGGTDASGGQPVALKLPEEVEEAIGVLGKLAEDRRNEVWLLSGLRVKGVLEAVAERVPKVGIVAENGCFIKTRPNGKNETEWLNMVSNFNLTWKSACLEMLNYFTERTPGSFIEEREASMVWRFWTGESTADNPDRQWAQRQAAEAQNHIFDSLGERYGLRSIPGRNSFLVLPNNVSRSTAVGAILHSGGPASLPHSTRASWMIPSTSDALSLSSGAHGEVDFLLAISSDEKLLRRLNEFDGSETVSTSGKGTDAKWRLESEAAVDVLRGFAGVY</sequence>
<feature type="region of interest" description="Disordered" evidence="1">
    <location>
        <begin position="55"/>
        <end position="88"/>
    </location>
</feature>
<dbReference type="InterPro" id="IPR003337">
    <property type="entry name" value="Trehalose_PPase"/>
</dbReference>
<dbReference type="GO" id="GO:0004805">
    <property type="term" value="F:trehalose-phosphatase activity"/>
    <property type="evidence" value="ECO:0007669"/>
    <property type="project" value="TreeGrafter"/>
</dbReference>